<accession>A0A315XJY9</accession>
<reference evidence="1 2" key="1">
    <citation type="submission" date="2017-03" db="EMBL/GenBank/DDBJ databases">
        <title>Genome sequence of Methanobrevibacter thaueri.</title>
        <authorList>
            <person name="Poehlein A."/>
            <person name="Seedorf H."/>
            <person name="Daniel R."/>
        </authorList>
    </citation>
    <scope>NUCLEOTIDE SEQUENCE [LARGE SCALE GENOMIC DNA]</scope>
    <source>
        <strain evidence="1 2">DSM 11995</strain>
    </source>
</reference>
<dbReference type="InterPro" id="IPR036388">
    <property type="entry name" value="WH-like_DNA-bd_sf"/>
</dbReference>
<evidence type="ECO:0000313" key="1">
    <source>
        <dbReference type="EMBL" id="PWB85263.1"/>
    </source>
</evidence>
<protein>
    <submittedName>
        <fullName evidence="1">Uncharacterized protein</fullName>
    </submittedName>
</protein>
<dbReference type="InterPro" id="IPR011991">
    <property type="entry name" value="ArsR-like_HTH"/>
</dbReference>
<dbReference type="OrthoDB" id="114909at2157"/>
<comment type="caution">
    <text evidence="1">The sequence shown here is derived from an EMBL/GenBank/DDBJ whole genome shotgun (WGS) entry which is preliminary data.</text>
</comment>
<dbReference type="CDD" id="cd00090">
    <property type="entry name" value="HTH_ARSR"/>
    <property type="match status" value="1"/>
</dbReference>
<dbReference type="Proteomes" id="UP000251717">
    <property type="component" value="Unassembled WGS sequence"/>
</dbReference>
<evidence type="ECO:0000313" key="2">
    <source>
        <dbReference type="Proteomes" id="UP000251717"/>
    </source>
</evidence>
<dbReference type="SUPFAM" id="SSF46785">
    <property type="entry name" value="Winged helix' DNA-binding domain"/>
    <property type="match status" value="1"/>
</dbReference>
<organism evidence="1 2">
    <name type="scientific">Methanobrevibacter thaueri</name>
    <dbReference type="NCBI Taxonomy" id="190975"/>
    <lineage>
        <taxon>Archaea</taxon>
        <taxon>Methanobacteriati</taxon>
        <taxon>Methanobacteriota</taxon>
        <taxon>Methanomada group</taxon>
        <taxon>Methanobacteria</taxon>
        <taxon>Methanobacteriales</taxon>
        <taxon>Methanobacteriaceae</taxon>
        <taxon>Methanobrevibacter</taxon>
    </lineage>
</organism>
<proteinExistence type="predicted"/>
<dbReference type="Gene3D" id="1.10.10.10">
    <property type="entry name" value="Winged helix-like DNA-binding domain superfamily/Winged helix DNA-binding domain"/>
    <property type="match status" value="1"/>
</dbReference>
<dbReference type="RefSeq" id="WP_012955172.1">
    <property type="nucleotide sequence ID" value="NZ_MZGS01000028.1"/>
</dbReference>
<dbReference type="GeneID" id="8770005"/>
<dbReference type="InterPro" id="IPR036390">
    <property type="entry name" value="WH_DNA-bd_sf"/>
</dbReference>
<gene>
    <name evidence="1" type="ORF">MBBTH_18620</name>
</gene>
<dbReference type="AlphaFoldDB" id="A0A315XJY9"/>
<keyword evidence="2" id="KW-1185">Reference proteome</keyword>
<sequence length="233" mass="27374">MSESDEIIKRLDRIENELITIKENNYNQNLQTAIESIRDTYSNSIKKNFADNLGEKCSEFYLPNCKNEECKQFIVQEFKELFLNTQETDLNKLNEQLDEKFYSVCGVECSPCYNNFKEYFFEELKMINSINVSYELNENEPIEKLDVDMLISDVFEPLSSKQRVIIIESLYVENKSYTQLSHLTKLRGGNLLFHLEKLQDAGLISQKQDRGEYLLTKKGYTTLSLINQFQKLM</sequence>
<name>A0A315XJY9_9EURY</name>
<dbReference type="EMBL" id="MZGS01000028">
    <property type="protein sequence ID" value="PWB85263.1"/>
    <property type="molecule type" value="Genomic_DNA"/>
</dbReference>